<keyword evidence="3" id="KW-1185">Reference proteome</keyword>
<gene>
    <name evidence="2" type="ORF">MYP_2925</name>
</gene>
<dbReference type="Proteomes" id="UP000030185">
    <property type="component" value="Unassembled WGS sequence"/>
</dbReference>
<dbReference type="PROSITE" id="PS51257">
    <property type="entry name" value="PROKAR_LIPOPROTEIN"/>
    <property type="match status" value="1"/>
</dbReference>
<dbReference type="PANTHER" id="PTHR43143:SF1">
    <property type="entry name" value="SERINE_THREONINE-PROTEIN PHOSPHATASE CPPED1"/>
    <property type="match status" value="1"/>
</dbReference>
<evidence type="ECO:0000313" key="2">
    <source>
        <dbReference type="EMBL" id="GAL85696.1"/>
    </source>
</evidence>
<dbReference type="STRING" id="153721.MYP_2925"/>
<dbReference type="Pfam" id="PF00149">
    <property type="entry name" value="Metallophos"/>
    <property type="match status" value="1"/>
</dbReference>
<evidence type="ECO:0000313" key="3">
    <source>
        <dbReference type="Proteomes" id="UP000030185"/>
    </source>
</evidence>
<dbReference type="eggNOG" id="COG1409">
    <property type="taxonomic scope" value="Bacteria"/>
</dbReference>
<dbReference type="GO" id="GO:0016787">
    <property type="term" value="F:hydrolase activity"/>
    <property type="evidence" value="ECO:0007669"/>
    <property type="project" value="InterPro"/>
</dbReference>
<accession>A0A098LFD2</accession>
<sequence>MKNAGIVILLLFVMSSCNGVFEYSPYVTQVKGGIKHIISKNSEWLYKILSDTEDDIIFAVISDTHYDYKELEKFIDHVNNRKDIAFVVVGGDIADKGLLKEYEFFAEIMKELNKPYFTVIGNHDYLAGGREVYRQMFGAFNYSIEAGGKKIVFFDDIFWESNKRPDFLWLENELKSAGSSDLVVITHIPPFGDQFSKEDELIYVNLMKKYKVQMSVHGHVHTSYQGHFYSDETNYVVVPSMLKKAFFEITLSDNIQVKESKLP</sequence>
<name>A0A098LFD2_9BACT</name>
<evidence type="ECO:0000259" key="1">
    <source>
        <dbReference type="Pfam" id="PF00149"/>
    </source>
</evidence>
<dbReference type="PANTHER" id="PTHR43143">
    <property type="entry name" value="METALLOPHOSPHOESTERASE, CALCINEURIN SUPERFAMILY"/>
    <property type="match status" value="1"/>
</dbReference>
<dbReference type="SUPFAM" id="SSF56300">
    <property type="entry name" value="Metallo-dependent phosphatases"/>
    <property type="match status" value="1"/>
</dbReference>
<protein>
    <recommendedName>
        <fullName evidence="1">Calcineurin-like phosphoesterase domain-containing protein</fullName>
    </recommendedName>
</protein>
<proteinExistence type="predicted"/>
<reference evidence="2 3" key="1">
    <citation type="submission" date="2014-09" db="EMBL/GenBank/DDBJ databases">
        <title>Sporocytophaga myxococcoides PG-01 genome sequencing.</title>
        <authorList>
            <person name="Liu L."/>
            <person name="Gao P.J."/>
            <person name="Chen G.J."/>
            <person name="Wang L.S."/>
        </authorList>
    </citation>
    <scope>NUCLEOTIDE SEQUENCE [LARGE SCALE GENOMIC DNA]</scope>
    <source>
        <strain evidence="2 3">PG-01</strain>
    </source>
</reference>
<dbReference type="Gene3D" id="3.60.21.10">
    <property type="match status" value="1"/>
</dbReference>
<dbReference type="EMBL" id="BBLT01000005">
    <property type="protein sequence ID" value="GAL85696.1"/>
    <property type="molecule type" value="Genomic_DNA"/>
</dbReference>
<feature type="domain" description="Calcineurin-like phosphoesterase" evidence="1">
    <location>
        <begin position="58"/>
        <end position="222"/>
    </location>
</feature>
<dbReference type="InterPro" id="IPR029052">
    <property type="entry name" value="Metallo-depent_PP-like"/>
</dbReference>
<comment type="caution">
    <text evidence="2">The sequence shown here is derived from an EMBL/GenBank/DDBJ whole genome shotgun (WGS) entry which is preliminary data.</text>
</comment>
<dbReference type="InterPro" id="IPR051918">
    <property type="entry name" value="STPP_CPPED1"/>
</dbReference>
<dbReference type="AlphaFoldDB" id="A0A098LFD2"/>
<organism evidence="2 3">
    <name type="scientific">Sporocytophaga myxococcoides</name>
    <dbReference type="NCBI Taxonomy" id="153721"/>
    <lineage>
        <taxon>Bacteria</taxon>
        <taxon>Pseudomonadati</taxon>
        <taxon>Bacteroidota</taxon>
        <taxon>Cytophagia</taxon>
        <taxon>Cytophagales</taxon>
        <taxon>Cytophagaceae</taxon>
        <taxon>Sporocytophaga</taxon>
    </lineage>
</organism>
<dbReference type="InterPro" id="IPR004843">
    <property type="entry name" value="Calcineurin-like_PHP"/>
</dbReference>